<dbReference type="OrthoDB" id="4562250at2"/>
<feature type="region of interest" description="Disordered" evidence="1">
    <location>
        <begin position="1"/>
        <end position="63"/>
    </location>
</feature>
<feature type="region of interest" description="Disordered" evidence="1">
    <location>
        <begin position="116"/>
        <end position="149"/>
    </location>
</feature>
<keyword evidence="2" id="KW-0472">Membrane</keyword>
<keyword evidence="2" id="KW-0812">Transmembrane</keyword>
<proteinExistence type="predicted"/>
<keyword evidence="4" id="KW-1185">Reference proteome</keyword>
<dbReference type="Pfam" id="PF12277">
    <property type="entry name" value="DUF3618"/>
    <property type="match status" value="1"/>
</dbReference>
<name>A0A4Q7Y5Q9_9ACTN</name>
<accession>A0A4Q7Y5Q9</accession>
<dbReference type="NCBIfam" id="TIGR01167">
    <property type="entry name" value="LPXTG_anchor"/>
    <property type="match status" value="1"/>
</dbReference>
<organism evidence="3 4">
    <name type="scientific">Blastococcus saxobsidens</name>
    <dbReference type="NCBI Taxonomy" id="138336"/>
    <lineage>
        <taxon>Bacteria</taxon>
        <taxon>Bacillati</taxon>
        <taxon>Actinomycetota</taxon>
        <taxon>Actinomycetes</taxon>
        <taxon>Geodermatophilales</taxon>
        <taxon>Geodermatophilaceae</taxon>
        <taxon>Blastococcus</taxon>
    </lineage>
</organism>
<protein>
    <submittedName>
        <fullName evidence="3">LPXTG-motif cell wall-anchored protein</fullName>
    </submittedName>
</protein>
<evidence type="ECO:0000313" key="3">
    <source>
        <dbReference type="EMBL" id="RZU31265.1"/>
    </source>
</evidence>
<evidence type="ECO:0000256" key="2">
    <source>
        <dbReference type="SAM" id="Phobius"/>
    </source>
</evidence>
<dbReference type="EMBL" id="SHKV01000001">
    <property type="protein sequence ID" value="RZU31265.1"/>
    <property type="molecule type" value="Genomic_DNA"/>
</dbReference>
<evidence type="ECO:0000256" key="1">
    <source>
        <dbReference type="SAM" id="MobiDB-lite"/>
    </source>
</evidence>
<dbReference type="AlphaFoldDB" id="A0A4Q7Y5Q9"/>
<dbReference type="RefSeq" id="WP_104527357.1">
    <property type="nucleotide sequence ID" value="NZ_POQT01000005.1"/>
</dbReference>
<reference evidence="3 4" key="1">
    <citation type="submission" date="2019-02" db="EMBL/GenBank/DDBJ databases">
        <title>Sequencing the genomes of 1000 actinobacteria strains.</title>
        <authorList>
            <person name="Klenk H.-P."/>
        </authorList>
    </citation>
    <scope>NUCLEOTIDE SEQUENCE [LARGE SCALE GENOMIC DNA]</scope>
    <source>
        <strain evidence="3 4">DSM 44509</strain>
    </source>
</reference>
<feature type="transmembrane region" description="Helical" evidence="2">
    <location>
        <begin position="73"/>
        <end position="90"/>
    </location>
</feature>
<feature type="compositionally biased region" description="Basic and acidic residues" evidence="1">
    <location>
        <begin position="22"/>
        <end position="63"/>
    </location>
</feature>
<sequence>MTSSDSTRPDAAKADGAPTTPDEIRADIEATRQELGRTVDELSQRLDVPARAKEGAARAKDTAVETYRESPPAFAGAGAALAGLVGLVLWRRRRARRRASTEDLVLDARVGRKRRARRAGRELAARRAAARKTTRRAEKEARRIMRRAR</sequence>
<comment type="caution">
    <text evidence="3">The sequence shown here is derived from an EMBL/GenBank/DDBJ whole genome shotgun (WGS) entry which is preliminary data.</text>
</comment>
<evidence type="ECO:0000313" key="4">
    <source>
        <dbReference type="Proteomes" id="UP000292507"/>
    </source>
</evidence>
<dbReference type="Proteomes" id="UP000292507">
    <property type="component" value="Unassembled WGS sequence"/>
</dbReference>
<keyword evidence="2" id="KW-1133">Transmembrane helix</keyword>
<dbReference type="InterPro" id="IPR022062">
    <property type="entry name" value="DUF3618"/>
</dbReference>
<gene>
    <name evidence="3" type="ORF">BKA19_0923</name>
</gene>